<feature type="region of interest" description="Disordered" evidence="1">
    <location>
        <begin position="70"/>
        <end position="89"/>
    </location>
</feature>
<dbReference type="InterPro" id="IPR010730">
    <property type="entry name" value="HET"/>
</dbReference>
<dbReference type="AlphaFoldDB" id="A0A317W9Y8"/>
<evidence type="ECO:0000259" key="2">
    <source>
        <dbReference type="Pfam" id="PF06985"/>
    </source>
</evidence>
<proteinExistence type="predicted"/>
<feature type="compositionally biased region" description="Polar residues" evidence="1">
    <location>
        <begin position="75"/>
        <end position="89"/>
    </location>
</feature>
<keyword evidence="4" id="KW-1185">Reference proteome</keyword>
<evidence type="ECO:0000256" key="1">
    <source>
        <dbReference type="SAM" id="MobiDB-lite"/>
    </source>
</evidence>
<dbReference type="PANTHER" id="PTHR24148:SF81">
    <property type="entry name" value="HETEROKARYON INCOMPATIBILITY DOMAIN-CONTAINING PROTEIN"/>
    <property type="match status" value="1"/>
</dbReference>
<reference evidence="3 4" key="1">
    <citation type="submission" date="2016-12" db="EMBL/GenBank/DDBJ databases">
        <title>The genomes of Aspergillus section Nigri reveals drivers in fungal speciation.</title>
        <authorList>
            <consortium name="DOE Joint Genome Institute"/>
            <person name="Vesth T.C."/>
            <person name="Nybo J."/>
            <person name="Theobald S."/>
            <person name="Brandl J."/>
            <person name="Frisvad J.C."/>
            <person name="Nielsen K.F."/>
            <person name="Lyhne E.K."/>
            <person name="Kogle M.E."/>
            <person name="Kuo A."/>
            <person name="Riley R."/>
            <person name="Clum A."/>
            <person name="Nolan M."/>
            <person name="Lipzen A."/>
            <person name="Salamov A."/>
            <person name="Henrissat B."/>
            <person name="Wiebenga A."/>
            <person name="De Vries R.P."/>
            <person name="Grigoriev I.V."/>
            <person name="Mortensen U.H."/>
            <person name="Andersen M.R."/>
            <person name="Baker S.E."/>
        </authorList>
    </citation>
    <scope>NUCLEOTIDE SEQUENCE [LARGE SCALE GENOMIC DNA]</scope>
    <source>
        <strain evidence="3 4">CBS 115572</strain>
    </source>
</reference>
<comment type="caution">
    <text evidence="3">The sequence shown here is derived from an EMBL/GenBank/DDBJ whole genome shotgun (WGS) entry which is preliminary data.</text>
</comment>
<organism evidence="3 4">
    <name type="scientific">Aspergillus sclerotioniger CBS 115572</name>
    <dbReference type="NCBI Taxonomy" id="1450535"/>
    <lineage>
        <taxon>Eukaryota</taxon>
        <taxon>Fungi</taxon>
        <taxon>Dikarya</taxon>
        <taxon>Ascomycota</taxon>
        <taxon>Pezizomycotina</taxon>
        <taxon>Eurotiomycetes</taxon>
        <taxon>Eurotiomycetidae</taxon>
        <taxon>Eurotiales</taxon>
        <taxon>Aspergillaceae</taxon>
        <taxon>Aspergillus</taxon>
        <taxon>Aspergillus subgen. Circumdati</taxon>
    </lineage>
</organism>
<dbReference type="STRING" id="1450535.A0A317W9Y8"/>
<dbReference type="RefSeq" id="XP_025465482.1">
    <property type="nucleotide sequence ID" value="XM_025608334.1"/>
</dbReference>
<sequence length="805" mass="92017">MSRWHPPSCVTPDVVIDGGIPHCRGCGHHCNWQDWISSTVDSCAPPPIPPDEPPGQLNLRWPPSVPYFRPEDSTAGPNVHQSDLSSRTSDSNTVIYGARLSPEEIRLADLSPGEENAPIHISLGRQILAGCLDYETVSYMWGGEDGDYTLCCPVFVGPHWDLMLQTKNCWEMLKTMRFPDGARTIWVDALCINQRDDTERGQQVANMKRIYEQCSRVLVYLGNDLVSPSKGRPSRRLLQDLEASTQPAIQPHEILQRKYFSRIWVIQELVLPHRIIFRLGDTEFWVDSRTMPRLSQRVWGWQSSNAPWVEHMTNGALPVRGTQDLFSLTGRSEASDPRDKVFGVVGLFPDDLEDLATLVPDYSISVQHLLIGMFAFSIIREKRVILFLIAPGLSTTASQPSWVPDWGRSKHWPSLFTVRTPTADELASSIHRLTSTGYDSDLKAFWDNCRTSYWVADVCERRPWDQDIIVHAHTGALSICLTHICALRSTPHLIQHVNSVALYEFQGEVASIYLASELQLDTVLEPLRDHLFVLLPNTDDTPTYSLVGCDIHLYFAFQQRVGSILHLAVTSVPDELANMRTRLESPTDHEKLNYYRNKPLMRNLLTFFPDLKTFWDIWPLFRAMQEGYTSPLFHTSYLSCVHPSSHARVSDGFFELTFPEVLMRLQYSPWGLFSISEYSTQYDSDVFADCIPSDFPTSLANLQGHWEIYNDGQWNEIVRLYYQARRRHSDTVEMRAPTWLLWGLLDVWFKPCVRLQRVLGCSVDEVEALLRQDHVDDELHLVGCPPLELQDDFGADFNTYQVHIL</sequence>
<dbReference type="EMBL" id="MSFK01000021">
    <property type="protein sequence ID" value="PWY80880.1"/>
    <property type="molecule type" value="Genomic_DNA"/>
</dbReference>
<gene>
    <name evidence="3" type="ORF">BO94DRAFT_470409</name>
</gene>
<dbReference type="PANTHER" id="PTHR24148">
    <property type="entry name" value="ANKYRIN REPEAT DOMAIN-CONTAINING PROTEIN 39 HOMOLOG-RELATED"/>
    <property type="match status" value="1"/>
</dbReference>
<name>A0A317W9Y8_9EURO</name>
<protein>
    <submittedName>
        <fullName evidence="3">HET-domain-containing protein</fullName>
    </submittedName>
</protein>
<dbReference type="Proteomes" id="UP000246702">
    <property type="component" value="Unassembled WGS sequence"/>
</dbReference>
<dbReference type="Pfam" id="PF06985">
    <property type="entry name" value="HET"/>
    <property type="match status" value="1"/>
</dbReference>
<accession>A0A317W9Y8</accession>
<dbReference type="GeneID" id="37110477"/>
<dbReference type="OrthoDB" id="2157530at2759"/>
<feature type="domain" description="Heterokaryon incompatibility" evidence="2">
    <location>
        <begin position="134"/>
        <end position="268"/>
    </location>
</feature>
<dbReference type="InterPro" id="IPR052895">
    <property type="entry name" value="HetReg/Transcr_Mod"/>
</dbReference>
<evidence type="ECO:0000313" key="4">
    <source>
        <dbReference type="Proteomes" id="UP000246702"/>
    </source>
</evidence>
<evidence type="ECO:0000313" key="3">
    <source>
        <dbReference type="EMBL" id="PWY80880.1"/>
    </source>
</evidence>